<dbReference type="EMBL" id="MUIZ01000001">
    <property type="protein sequence ID" value="OUK05247.1"/>
    <property type="molecule type" value="Genomic_DNA"/>
</dbReference>
<reference evidence="2 3" key="1">
    <citation type="submission" date="2017-02" db="EMBL/GenBank/DDBJ databases">
        <authorList>
            <person name="Peterson S.W."/>
        </authorList>
    </citation>
    <scope>NUCLEOTIDE SEQUENCE [LARGE SCALE GENOMIC DNA]</scope>
    <source>
        <strain evidence="2">159469</strain>
    </source>
</reference>
<name>A0A252CF79_9LACT</name>
<organism evidence="2 3">
    <name type="scientific">Lactococcus petauri</name>
    <dbReference type="NCBI Taxonomy" id="1940789"/>
    <lineage>
        <taxon>Bacteria</taxon>
        <taxon>Bacillati</taxon>
        <taxon>Bacillota</taxon>
        <taxon>Bacilli</taxon>
        <taxon>Lactobacillales</taxon>
        <taxon>Streptococcaceae</taxon>
        <taxon>Lactococcus</taxon>
    </lineage>
</organism>
<dbReference type="InterPro" id="IPR006640">
    <property type="entry name" value="SprT-like_domain"/>
</dbReference>
<dbReference type="AlphaFoldDB" id="A0A252CF79"/>
<accession>A0A252CF79</accession>
<feature type="domain" description="SprT-like" evidence="1">
    <location>
        <begin position="14"/>
        <end position="156"/>
    </location>
</feature>
<dbReference type="Pfam" id="PF10263">
    <property type="entry name" value="SprT-like"/>
    <property type="match status" value="1"/>
</dbReference>
<dbReference type="Proteomes" id="UP000194606">
    <property type="component" value="Unassembled WGS sequence"/>
</dbReference>
<evidence type="ECO:0000313" key="3">
    <source>
        <dbReference type="Proteomes" id="UP000194606"/>
    </source>
</evidence>
<sequence>MSDNLFLTQEQANKLVDEYVKKIALRDFNRPFLHQAKFFPFQAHTGTAGQVRFPRDNAPIMELYARHFASPRFIKTVRHELIHYFLFMDNKPHGHNKEFKEWSCRVDAGGTYHHEGDEFLYFRGYCPECGQIKRIRYGDDEKQMTCLKCEHLGLEIDNLFGMNEIWIKQADTARKNIIENPRYIVLLPDGSYLRSEMSQHLLKVPKETTTSMRSAYVTSDLSEALKRAERYFGQVKKYYTADHEFIESPYIYQCKECKRLERKDSPFLLHRLICGRCKGDKFIFKGIK</sequence>
<dbReference type="SMART" id="SM00731">
    <property type="entry name" value="SprT"/>
    <property type="match status" value="1"/>
</dbReference>
<protein>
    <recommendedName>
        <fullName evidence="1">SprT-like domain-containing protein</fullName>
    </recommendedName>
</protein>
<gene>
    <name evidence="2" type="ORF">BZZ03_00585</name>
</gene>
<evidence type="ECO:0000259" key="1">
    <source>
        <dbReference type="SMART" id="SM00731"/>
    </source>
</evidence>
<proteinExistence type="predicted"/>
<comment type="caution">
    <text evidence="2">The sequence shown here is derived from an EMBL/GenBank/DDBJ whole genome shotgun (WGS) entry which is preliminary data.</text>
</comment>
<dbReference type="GO" id="GO:0006950">
    <property type="term" value="P:response to stress"/>
    <property type="evidence" value="ECO:0007669"/>
    <property type="project" value="UniProtKB-ARBA"/>
</dbReference>
<dbReference type="RefSeq" id="WP_086582025.1">
    <property type="nucleotide sequence ID" value="NZ_MUIZ01000001.1"/>
</dbReference>
<evidence type="ECO:0000313" key="2">
    <source>
        <dbReference type="EMBL" id="OUK05247.1"/>
    </source>
</evidence>